<dbReference type="RefSeq" id="WP_262888513.1">
    <property type="nucleotide sequence ID" value="NZ_BLLS01000001.1"/>
</dbReference>
<name>A0A7I9ZX59_9BACE</name>
<protein>
    <submittedName>
        <fullName evidence="2">Uncharacterized protein</fullName>
    </submittedName>
</protein>
<reference evidence="2 3" key="1">
    <citation type="journal article" date="2020" name="Microbiome">
        <title>Single-cell genomics of uncultured bacteria reveals dietary fiber responders in the mouse gut microbiota.</title>
        <authorList>
            <person name="Chijiiwa R."/>
            <person name="Hosokawa M."/>
            <person name="Kogawa M."/>
            <person name="Nishikawa Y."/>
            <person name="Ide K."/>
            <person name="Sakanashi C."/>
            <person name="Takahashi K."/>
            <person name="Takeyama H."/>
        </authorList>
    </citation>
    <scope>NUCLEOTIDE SEQUENCE [LARGE SCALE GENOMIC DNA]</scope>
    <source>
        <strain evidence="2">IMSAGC_001</strain>
    </source>
</reference>
<evidence type="ECO:0000256" key="1">
    <source>
        <dbReference type="SAM" id="Coils"/>
    </source>
</evidence>
<feature type="coiled-coil region" evidence="1">
    <location>
        <begin position="13"/>
        <end position="41"/>
    </location>
</feature>
<gene>
    <name evidence="2" type="ORF">IMSAGC001_00083</name>
</gene>
<sequence>MKTINTIRIQNPSEKLTAVIENAQQQKKERMKQLREKLKKMLE</sequence>
<dbReference type="AlphaFoldDB" id="A0A7I9ZX59"/>
<evidence type="ECO:0000313" key="3">
    <source>
        <dbReference type="Proteomes" id="UP000491181"/>
    </source>
</evidence>
<dbReference type="EMBL" id="BLLS01000001">
    <property type="protein sequence ID" value="GFH84688.1"/>
    <property type="molecule type" value="Genomic_DNA"/>
</dbReference>
<dbReference type="Proteomes" id="UP000491181">
    <property type="component" value="Unassembled WGS sequence"/>
</dbReference>
<comment type="caution">
    <text evidence="2">The sequence shown here is derived from an EMBL/GenBank/DDBJ whole genome shotgun (WGS) entry which is preliminary data.</text>
</comment>
<proteinExistence type="predicted"/>
<organism evidence="2 3">
    <name type="scientific">Bacteroides acidifaciens</name>
    <dbReference type="NCBI Taxonomy" id="85831"/>
    <lineage>
        <taxon>Bacteria</taxon>
        <taxon>Pseudomonadati</taxon>
        <taxon>Bacteroidota</taxon>
        <taxon>Bacteroidia</taxon>
        <taxon>Bacteroidales</taxon>
        <taxon>Bacteroidaceae</taxon>
        <taxon>Bacteroides</taxon>
    </lineage>
</organism>
<keyword evidence="1" id="KW-0175">Coiled coil</keyword>
<accession>A0A7I9ZX59</accession>
<evidence type="ECO:0000313" key="2">
    <source>
        <dbReference type="EMBL" id="GFH84688.1"/>
    </source>
</evidence>